<reference evidence="2" key="1">
    <citation type="submission" date="2018-04" db="EMBL/GenBank/DDBJ databases">
        <title>Whole genome sequencing of Hypsizygus marmoreus.</title>
        <authorList>
            <person name="Choi I.-G."/>
            <person name="Min B."/>
            <person name="Kim J.-G."/>
            <person name="Kim S."/>
            <person name="Oh Y.-L."/>
            <person name="Kong W.-S."/>
            <person name="Park H."/>
            <person name="Jeong J."/>
            <person name="Song E.-S."/>
        </authorList>
    </citation>
    <scope>NUCLEOTIDE SEQUENCE [LARGE SCALE GENOMIC DNA]</scope>
    <source>
        <strain evidence="2">51987-8</strain>
    </source>
</reference>
<keyword evidence="1" id="KW-0732">Signal</keyword>
<dbReference type="AlphaFoldDB" id="A0A369JXG6"/>
<feature type="signal peptide" evidence="1">
    <location>
        <begin position="1"/>
        <end position="21"/>
    </location>
</feature>
<evidence type="ECO:0000313" key="2">
    <source>
        <dbReference type="EMBL" id="RDB24094.1"/>
    </source>
</evidence>
<dbReference type="PROSITE" id="PS51257">
    <property type="entry name" value="PROKAR_LIPOPROTEIN"/>
    <property type="match status" value="1"/>
</dbReference>
<dbReference type="OrthoDB" id="2910287at2759"/>
<name>A0A369JXG6_HYPMA</name>
<dbReference type="Proteomes" id="UP000076154">
    <property type="component" value="Unassembled WGS sequence"/>
</dbReference>
<evidence type="ECO:0000313" key="3">
    <source>
        <dbReference type="Proteomes" id="UP000076154"/>
    </source>
</evidence>
<comment type="caution">
    <text evidence="2">The sequence shown here is derived from an EMBL/GenBank/DDBJ whole genome shotgun (WGS) entry which is preliminary data.</text>
</comment>
<dbReference type="InParanoid" id="A0A369JXG6"/>
<feature type="chain" id="PRO_5016819244" evidence="1">
    <location>
        <begin position="22"/>
        <end position="128"/>
    </location>
</feature>
<accession>A0A369JXG6</accession>
<gene>
    <name evidence="2" type="ORF">Hypma_008701</name>
</gene>
<organism evidence="2 3">
    <name type="scientific">Hypsizygus marmoreus</name>
    <name type="common">White beech mushroom</name>
    <name type="synonym">Agaricus marmoreus</name>
    <dbReference type="NCBI Taxonomy" id="39966"/>
    <lineage>
        <taxon>Eukaryota</taxon>
        <taxon>Fungi</taxon>
        <taxon>Dikarya</taxon>
        <taxon>Basidiomycota</taxon>
        <taxon>Agaricomycotina</taxon>
        <taxon>Agaricomycetes</taxon>
        <taxon>Agaricomycetidae</taxon>
        <taxon>Agaricales</taxon>
        <taxon>Tricholomatineae</taxon>
        <taxon>Lyophyllaceae</taxon>
        <taxon>Hypsizygus</taxon>
    </lineage>
</organism>
<sequence>MLWKSYATMLAALACVVSCEAAMLRTSLLRRQTSGSILTCPGPSLSGSCTTLYVSVPGCQSLPVLAPALDDLIISAVPLSSMSLACVAWENADCTGTSVRFTFGGPQNVGQLVPGISAFSCSIIPPPF</sequence>
<dbReference type="EMBL" id="LUEZ02000045">
    <property type="protein sequence ID" value="RDB24094.1"/>
    <property type="molecule type" value="Genomic_DNA"/>
</dbReference>
<protein>
    <submittedName>
        <fullName evidence="2">Uncharacterized protein</fullName>
    </submittedName>
</protein>
<keyword evidence="3" id="KW-1185">Reference proteome</keyword>
<evidence type="ECO:0000256" key="1">
    <source>
        <dbReference type="SAM" id="SignalP"/>
    </source>
</evidence>
<proteinExistence type="predicted"/>